<feature type="domain" description="DUF4397" evidence="1">
    <location>
        <begin position="31"/>
        <end position="145"/>
    </location>
</feature>
<accession>A0A2D1U8I0</accession>
<dbReference type="InterPro" id="IPR025510">
    <property type="entry name" value="DUF4397"/>
</dbReference>
<organism evidence="2 3">
    <name type="scientific">Pedobacter ginsengisoli</name>
    <dbReference type="NCBI Taxonomy" id="363852"/>
    <lineage>
        <taxon>Bacteria</taxon>
        <taxon>Pseudomonadati</taxon>
        <taxon>Bacteroidota</taxon>
        <taxon>Sphingobacteriia</taxon>
        <taxon>Sphingobacteriales</taxon>
        <taxon>Sphingobacteriaceae</taxon>
        <taxon>Pedobacter</taxon>
    </lineage>
</organism>
<dbReference type="EMBL" id="CP024091">
    <property type="protein sequence ID" value="ATP57929.1"/>
    <property type="molecule type" value="Genomic_DNA"/>
</dbReference>
<keyword evidence="3" id="KW-1185">Reference proteome</keyword>
<dbReference type="OrthoDB" id="9792011at2"/>
<sequence>MNIFKNVMLAITLAVLFGPCKKEDTDATGVSSVAIINASPTLATYNTYIDGTKIIEGALPFGGAIPYVQVTAGSHTLKFTAETDPTSLLSKTITVEGNNAYSFFMINRNEDMDGLLISDNSTSSSTEKAFIRFINLSPDAPALDFLLSNAAQNLVTNKSYKEASGFAEIDPGTYSFDVKNDATGLVMNTLGNSVLEAGKYYTFMSIGLVTPNDVEESFKLQVYTHK</sequence>
<dbReference type="Proteomes" id="UP000223749">
    <property type="component" value="Chromosome"/>
</dbReference>
<dbReference type="RefSeq" id="WP_099439838.1">
    <property type="nucleotide sequence ID" value="NZ_CP024091.1"/>
</dbReference>
<evidence type="ECO:0000313" key="2">
    <source>
        <dbReference type="EMBL" id="ATP57929.1"/>
    </source>
</evidence>
<name>A0A2D1U8I0_9SPHI</name>
<reference evidence="2 3" key="1">
    <citation type="submission" date="2017-10" db="EMBL/GenBank/DDBJ databases">
        <title>Whole genome of Pedobacter ginsengisoli T01R-27 isolated from tomato rhizosphere.</title>
        <authorList>
            <person name="Weon H.-Y."/>
            <person name="Lee S.A."/>
            <person name="Sang M.K."/>
            <person name="Song J."/>
        </authorList>
    </citation>
    <scope>NUCLEOTIDE SEQUENCE [LARGE SCALE GENOMIC DNA]</scope>
    <source>
        <strain evidence="2 3">T01R-27</strain>
    </source>
</reference>
<dbReference type="AlphaFoldDB" id="A0A2D1U8I0"/>
<dbReference type="Pfam" id="PF14344">
    <property type="entry name" value="DUF4397"/>
    <property type="match status" value="1"/>
</dbReference>
<evidence type="ECO:0000313" key="3">
    <source>
        <dbReference type="Proteomes" id="UP000223749"/>
    </source>
</evidence>
<evidence type="ECO:0000259" key="1">
    <source>
        <dbReference type="Pfam" id="PF14344"/>
    </source>
</evidence>
<proteinExistence type="predicted"/>
<dbReference type="KEGG" id="pgs:CPT03_16405"/>
<protein>
    <recommendedName>
        <fullName evidence="1">DUF4397 domain-containing protein</fullName>
    </recommendedName>
</protein>
<gene>
    <name evidence="2" type="ORF">CPT03_16405</name>
</gene>